<proteinExistence type="predicted"/>
<protein>
    <submittedName>
        <fullName evidence="1">Uncharacterized protein</fullName>
    </submittedName>
</protein>
<evidence type="ECO:0000313" key="1">
    <source>
        <dbReference type="EMBL" id="GAG96624.1"/>
    </source>
</evidence>
<reference evidence="1" key="1">
    <citation type="journal article" date="2014" name="Front. Microbiol.">
        <title>High frequency of phylogenetically diverse reductive dehalogenase-homologous genes in deep subseafloor sedimentary metagenomes.</title>
        <authorList>
            <person name="Kawai M."/>
            <person name="Futagami T."/>
            <person name="Toyoda A."/>
            <person name="Takaki Y."/>
            <person name="Nishi S."/>
            <person name="Hori S."/>
            <person name="Arai W."/>
            <person name="Tsubouchi T."/>
            <person name="Morono Y."/>
            <person name="Uchiyama I."/>
            <person name="Ito T."/>
            <person name="Fujiyama A."/>
            <person name="Inagaki F."/>
            <person name="Takami H."/>
        </authorList>
    </citation>
    <scope>NUCLEOTIDE SEQUENCE</scope>
    <source>
        <strain evidence="1">Expedition CK06-06</strain>
    </source>
</reference>
<feature type="non-terminal residue" evidence="1">
    <location>
        <position position="53"/>
    </location>
</feature>
<gene>
    <name evidence="1" type="ORF">S01H4_51083</name>
</gene>
<dbReference type="EMBL" id="BART01029062">
    <property type="protein sequence ID" value="GAG96624.1"/>
    <property type="molecule type" value="Genomic_DNA"/>
</dbReference>
<organism evidence="1">
    <name type="scientific">marine sediment metagenome</name>
    <dbReference type="NCBI Taxonomy" id="412755"/>
    <lineage>
        <taxon>unclassified sequences</taxon>
        <taxon>metagenomes</taxon>
        <taxon>ecological metagenomes</taxon>
    </lineage>
</organism>
<comment type="caution">
    <text evidence="1">The sequence shown here is derived from an EMBL/GenBank/DDBJ whole genome shotgun (WGS) entry which is preliminary data.</text>
</comment>
<name>X1BL49_9ZZZZ</name>
<dbReference type="AlphaFoldDB" id="X1BL49"/>
<accession>X1BL49</accession>
<sequence>MKKNGRGEPAEIWVIPPHQIKIVPSNTEFIAGYMFIGAGEPVPLSKDEIIWFP</sequence>